<gene>
    <name evidence="1" type="ORF">ORQ98_25390</name>
</gene>
<sequence>MDYGQVENLEYPYDCCEKDAEEITQLIKKYEHLLKEGFLVFLAKGRSMSYSRWAWLIVRKAFNPHKYYDLPIGRFEFELKRSMSKYLRAC</sequence>
<name>A0ABT5UG03_9GAMM</name>
<comment type="caution">
    <text evidence="1">The sequence shown here is derived from an EMBL/GenBank/DDBJ whole genome shotgun (WGS) entry which is preliminary data.</text>
</comment>
<reference evidence="1 2" key="1">
    <citation type="submission" date="2022-11" db="EMBL/GenBank/DDBJ databases">
        <title>Spartinivicinus poritis sp. nov., isolated from scleractinian coral Porites lutea.</title>
        <authorList>
            <person name="Zhang G."/>
            <person name="Cai L."/>
            <person name="Wei Q."/>
        </authorList>
    </citation>
    <scope>NUCLEOTIDE SEQUENCE [LARGE SCALE GENOMIC DNA]</scope>
    <source>
        <strain evidence="1 2">A2-2</strain>
    </source>
</reference>
<proteinExistence type="predicted"/>
<dbReference type="EMBL" id="JAPMOU010000058">
    <property type="protein sequence ID" value="MDE1465304.1"/>
    <property type="molecule type" value="Genomic_DNA"/>
</dbReference>
<dbReference type="Proteomes" id="UP001528823">
    <property type="component" value="Unassembled WGS sequence"/>
</dbReference>
<protein>
    <submittedName>
        <fullName evidence="1">Uncharacterized protein</fullName>
    </submittedName>
</protein>
<dbReference type="RefSeq" id="WP_274691613.1">
    <property type="nucleotide sequence ID" value="NZ_JAPMOU010000058.1"/>
</dbReference>
<evidence type="ECO:0000313" key="2">
    <source>
        <dbReference type="Proteomes" id="UP001528823"/>
    </source>
</evidence>
<organism evidence="1 2">
    <name type="scientific">Spartinivicinus poritis</name>
    <dbReference type="NCBI Taxonomy" id="2994640"/>
    <lineage>
        <taxon>Bacteria</taxon>
        <taxon>Pseudomonadati</taxon>
        <taxon>Pseudomonadota</taxon>
        <taxon>Gammaproteobacteria</taxon>
        <taxon>Oceanospirillales</taxon>
        <taxon>Zooshikellaceae</taxon>
        <taxon>Spartinivicinus</taxon>
    </lineage>
</organism>
<keyword evidence="2" id="KW-1185">Reference proteome</keyword>
<evidence type="ECO:0000313" key="1">
    <source>
        <dbReference type="EMBL" id="MDE1465304.1"/>
    </source>
</evidence>
<accession>A0ABT5UG03</accession>